<evidence type="ECO:0000313" key="2">
    <source>
        <dbReference type="EMBL" id="MBM0106775.1"/>
    </source>
</evidence>
<keyword evidence="3" id="KW-1185">Reference proteome</keyword>
<accession>A0ABS1X0M2</accession>
<gene>
    <name evidence="2" type="ORF">JM946_18740</name>
</gene>
<dbReference type="Gene3D" id="3.10.450.50">
    <property type="match status" value="1"/>
</dbReference>
<dbReference type="InterPro" id="IPR032710">
    <property type="entry name" value="NTF2-like_dom_sf"/>
</dbReference>
<organism evidence="2 3">
    <name type="scientific">Steroidobacter gossypii</name>
    <dbReference type="NCBI Taxonomy" id="2805490"/>
    <lineage>
        <taxon>Bacteria</taxon>
        <taxon>Pseudomonadati</taxon>
        <taxon>Pseudomonadota</taxon>
        <taxon>Gammaproteobacteria</taxon>
        <taxon>Steroidobacterales</taxon>
        <taxon>Steroidobacteraceae</taxon>
        <taxon>Steroidobacter</taxon>
    </lineage>
</organism>
<sequence>MSTESVARRLVQLCREGKFDGAQDELYAPDARSIEMEGMIGELGSVQGLEAIREKGRKFSESYTEVHGVEVSDPLIADPFFSIVMAFDATFKEGGRRAMREICVYEVRNDKIVREQFFYAMD</sequence>
<proteinExistence type="predicted"/>
<evidence type="ECO:0000259" key="1">
    <source>
        <dbReference type="Pfam" id="PF20409"/>
    </source>
</evidence>
<dbReference type="RefSeq" id="WP_203168890.1">
    <property type="nucleotide sequence ID" value="NZ_JAEVLS010000004.1"/>
</dbReference>
<protein>
    <submittedName>
        <fullName evidence="2">Nuclear transport factor 2 family protein</fullName>
    </submittedName>
</protein>
<dbReference type="Proteomes" id="UP000661077">
    <property type="component" value="Unassembled WGS sequence"/>
</dbReference>
<dbReference type="EMBL" id="JAEVLS010000004">
    <property type="protein sequence ID" value="MBM0106775.1"/>
    <property type="molecule type" value="Genomic_DNA"/>
</dbReference>
<reference evidence="2 3" key="1">
    <citation type="journal article" date="2021" name="Int. J. Syst. Evol. Microbiol.">
        <title>Steroidobacter gossypii sp. nov., isolated from soil of cotton cropping field.</title>
        <authorList>
            <person name="Huang R."/>
            <person name="Yang S."/>
            <person name="Zhen C."/>
            <person name="Liu W."/>
        </authorList>
    </citation>
    <scope>NUCLEOTIDE SEQUENCE [LARGE SCALE GENOMIC DNA]</scope>
    <source>
        <strain evidence="2 3">S1-65</strain>
    </source>
</reference>
<dbReference type="InterPro" id="IPR046860">
    <property type="entry name" value="SnoaL_5"/>
</dbReference>
<dbReference type="SUPFAM" id="SSF54427">
    <property type="entry name" value="NTF2-like"/>
    <property type="match status" value="1"/>
</dbReference>
<evidence type="ECO:0000313" key="3">
    <source>
        <dbReference type="Proteomes" id="UP000661077"/>
    </source>
</evidence>
<name>A0ABS1X0M2_9GAMM</name>
<dbReference type="Pfam" id="PF20409">
    <property type="entry name" value="SnoaL_5"/>
    <property type="match status" value="1"/>
</dbReference>
<feature type="domain" description="SnoaL-like" evidence="1">
    <location>
        <begin position="1"/>
        <end position="119"/>
    </location>
</feature>
<comment type="caution">
    <text evidence="2">The sequence shown here is derived from an EMBL/GenBank/DDBJ whole genome shotgun (WGS) entry which is preliminary data.</text>
</comment>